<dbReference type="PIRSF" id="PIRSF016262">
    <property type="entry name" value="LPLase"/>
    <property type="match status" value="1"/>
</dbReference>
<dbReference type="SUPFAM" id="SSF55681">
    <property type="entry name" value="Class II aaRS and biotin synthetases"/>
    <property type="match status" value="1"/>
</dbReference>
<dbReference type="NCBIfam" id="TIGR00214">
    <property type="entry name" value="lipB"/>
    <property type="match status" value="1"/>
</dbReference>
<dbReference type="Gene3D" id="3.30.930.10">
    <property type="entry name" value="Bira Bifunctional Protein, Domain 2"/>
    <property type="match status" value="1"/>
</dbReference>
<evidence type="ECO:0000256" key="5">
    <source>
        <dbReference type="HAMAP-Rule" id="MF_00013"/>
    </source>
</evidence>
<protein>
    <recommendedName>
        <fullName evidence="5 6">Octanoyltransferase</fullName>
        <ecNumber evidence="5 6">2.3.1.181</ecNumber>
    </recommendedName>
    <alternativeName>
        <fullName evidence="5">Lipoate-protein ligase B</fullName>
    </alternativeName>
    <alternativeName>
        <fullName evidence="5">Lipoyl/octanoyl transferase</fullName>
    </alternativeName>
    <alternativeName>
        <fullName evidence="5">Octanoyl-[acyl-carrier-protein]-protein N-octanoyltransferase</fullName>
    </alternativeName>
</protein>
<dbReference type="NCBIfam" id="NF010921">
    <property type="entry name" value="PRK14341.1"/>
    <property type="match status" value="1"/>
</dbReference>
<dbReference type="InterPro" id="IPR045864">
    <property type="entry name" value="aa-tRNA-synth_II/BPL/LPL"/>
</dbReference>
<dbReference type="KEGG" id="nhm:NHE_0094"/>
<dbReference type="PANTHER" id="PTHR10993">
    <property type="entry name" value="OCTANOYLTRANSFERASE"/>
    <property type="match status" value="1"/>
</dbReference>
<organism evidence="11 12">
    <name type="scientific">Neorickettsia helminthoeca str. Oregon</name>
    <dbReference type="NCBI Taxonomy" id="1286528"/>
    <lineage>
        <taxon>Bacteria</taxon>
        <taxon>Pseudomonadati</taxon>
        <taxon>Pseudomonadota</taxon>
        <taxon>Alphaproteobacteria</taxon>
        <taxon>Rickettsiales</taxon>
        <taxon>Anaplasmataceae</taxon>
        <taxon>Neorickettsia</taxon>
    </lineage>
</organism>
<evidence type="ECO:0000256" key="4">
    <source>
        <dbReference type="ARBA" id="ARBA00024732"/>
    </source>
</evidence>
<dbReference type="PROSITE" id="PS01313">
    <property type="entry name" value="LIPB"/>
    <property type="match status" value="1"/>
</dbReference>
<dbReference type="AlphaFoldDB" id="X5HJ33"/>
<evidence type="ECO:0000313" key="12">
    <source>
        <dbReference type="Proteomes" id="UP000023755"/>
    </source>
</evidence>
<feature type="binding site" evidence="5 8">
    <location>
        <begin position="141"/>
        <end position="143"/>
    </location>
    <ligand>
        <name>substrate</name>
    </ligand>
</feature>
<feature type="site" description="Lowers pKa of active site Cys" evidence="5 9">
    <location>
        <position position="138"/>
    </location>
</feature>
<feature type="active site" description="Acyl-thioester intermediate" evidence="5 7">
    <location>
        <position position="172"/>
    </location>
</feature>
<dbReference type="Pfam" id="PF21948">
    <property type="entry name" value="LplA-B_cat"/>
    <property type="match status" value="1"/>
</dbReference>
<evidence type="ECO:0000256" key="7">
    <source>
        <dbReference type="PIRSR" id="PIRSR016262-1"/>
    </source>
</evidence>
<evidence type="ECO:0000256" key="6">
    <source>
        <dbReference type="PIRNR" id="PIRNR016262"/>
    </source>
</evidence>
<feature type="binding site" evidence="5 8">
    <location>
        <begin position="68"/>
        <end position="75"/>
    </location>
    <ligand>
        <name>substrate</name>
    </ligand>
</feature>
<comment type="miscellaneous">
    <text evidence="5">In the reaction, the free carboxyl group of octanoic acid is attached via an amide linkage to the epsilon-amino group of a specific lysine residue of lipoyl domains of lipoate-dependent enzymes.</text>
</comment>
<comment type="subcellular location">
    <subcellularLocation>
        <location evidence="5">Cytoplasm</location>
    </subcellularLocation>
</comment>
<dbReference type="CDD" id="cd16444">
    <property type="entry name" value="LipB"/>
    <property type="match status" value="1"/>
</dbReference>
<dbReference type="InterPro" id="IPR020605">
    <property type="entry name" value="Octanoyltransferase_CS"/>
</dbReference>
<dbReference type="PANTHER" id="PTHR10993:SF7">
    <property type="entry name" value="LIPOYLTRANSFERASE 2, MITOCHONDRIAL-RELATED"/>
    <property type="match status" value="1"/>
</dbReference>
<comment type="pathway">
    <text evidence="1 5 6">Protein modification; protein lipoylation via endogenous pathway; protein N(6)-(lipoyl)lysine from octanoyl-[acyl-carrier-protein]: step 1/2.</text>
</comment>
<dbReference type="HOGENOM" id="CLU_035168_3_0_5"/>
<name>X5HJ33_9RICK</name>
<dbReference type="GO" id="GO:0009249">
    <property type="term" value="P:protein lipoylation"/>
    <property type="evidence" value="ECO:0007669"/>
    <property type="project" value="InterPro"/>
</dbReference>
<evidence type="ECO:0000256" key="8">
    <source>
        <dbReference type="PIRSR" id="PIRSR016262-2"/>
    </source>
</evidence>
<keyword evidence="12" id="KW-1185">Reference proteome</keyword>
<dbReference type="OrthoDB" id="9787061at2"/>
<keyword evidence="5" id="KW-0963">Cytoplasm</keyword>
<feature type="domain" description="BPL/LPL catalytic" evidence="10">
    <location>
        <begin position="29"/>
        <end position="210"/>
    </location>
</feature>
<evidence type="ECO:0000256" key="1">
    <source>
        <dbReference type="ARBA" id="ARBA00004821"/>
    </source>
</evidence>
<dbReference type="EMBL" id="CP007481">
    <property type="protein sequence ID" value="AHX11064.1"/>
    <property type="molecule type" value="Genomic_DNA"/>
</dbReference>
<evidence type="ECO:0000259" key="10">
    <source>
        <dbReference type="PROSITE" id="PS51733"/>
    </source>
</evidence>
<comment type="function">
    <text evidence="4 5 6">Catalyzes the transfer of endogenously produced octanoic acid from octanoyl-acyl-carrier-protein onto the lipoyl domains of lipoate-dependent enzymes. Lipoyl-ACP can also act as a substrate although octanoyl-ACP is likely to be the physiological substrate.</text>
</comment>
<dbReference type="STRING" id="1286528.NHE_0094"/>
<comment type="similarity">
    <text evidence="5 6">Belongs to the LipB family.</text>
</comment>
<dbReference type="UniPathway" id="UPA00538">
    <property type="reaction ID" value="UER00592"/>
</dbReference>
<evidence type="ECO:0000256" key="2">
    <source>
        <dbReference type="ARBA" id="ARBA00022679"/>
    </source>
</evidence>
<dbReference type="InterPro" id="IPR000544">
    <property type="entry name" value="Octanoyltransferase"/>
</dbReference>
<comment type="catalytic activity">
    <reaction evidence="5 6">
        <text>octanoyl-[ACP] + L-lysyl-[protein] = N(6)-octanoyl-L-lysyl-[protein] + holo-[ACP] + H(+)</text>
        <dbReference type="Rhea" id="RHEA:17665"/>
        <dbReference type="Rhea" id="RHEA-COMP:9636"/>
        <dbReference type="Rhea" id="RHEA-COMP:9685"/>
        <dbReference type="Rhea" id="RHEA-COMP:9752"/>
        <dbReference type="Rhea" id="RHEA-COMP:9928"/>
        <dbReference type="ChEBI" id="CHEBI:15378"/>
        <dbReference type="ChEBI" id="CHEBI:29969"/>
        <dbReference type="ChEBI" id="CHEBI:64479"/>
        <dbReference type="ChEBI" id="CHEBI:78463"/>
        <dbReference type="ChEBI" id="CHEBI:78809"/>
        <dbReference type="EC" id="2.3.1.181"/>
    </reaction>
</comment>
<keyword evidence="3 5" id="KW-0012">Acyltransferase</keyword>
<dbReference type="InterPro" id="IPR004143">
    <property type="entry name" value="BPL_LPL_catalytic"/>
</dbReference>
<proteinExistence type="inferred from homology"/>
<evidence type="ECO:0000313" key="11">
    <source>
        <dbReference type="EMBL" id="AHX11064.1"/>
    </source>
</evidence>
<gene>
    <name evidence="5 11" type="primary">lipB</name>
    <name evidence="11" type="ORF">NHE_0094</name>
</gene>
<dbReference type="GO" id="GO:0005737">
    <property type="term" value="C:cytoplasm"/>
    <property type="evidence" value="ECO:0007669"/>
    <property type="project" value="UniProtKB-SubCell"/>
</dbReference>
<accession>X5HJ33</accession>
<dbReference type="HAMAP" id="MF_00013">
    <property type="entry name" value="LipB"/>
    <property type="match status" value="1"/>
</dbReference>
<keyword evidence="2 5" id="KW-0808">Transferase</keyword>
<feature type="binding site" evidence="5 8">
    <location>
        <begin position="154"/>
        <end position="156"/>
    </location>
    <ligand>
        <name>substrate</name>
    </ligand>
</feature>
<evidence type="ECO:0000256" key="9">
    <source>
        <dbReference type="PIRSR" id="PIRSR016262-3"/>
    </source>
</evidence>
<reference evidence="11 12" key="1">
    <citation type="submission" date="2014-03" db="EMBL/GenBank/DDBJ databases">
        <title>Sequencing and Comparison of Genomes and Transcriptome Profiles of Human Ehrlichiosis Agents.</title>
        <authorList>
            <person name="Lin M."/>
            <person name="Daugherty S.C."/>
            <person name="Nagaraj S."/>
            <person name="Cheng Z."/>
            <person name="Xiong Q."/>
            <person name="Lin F.-Y."/>
            <person name="Sengamalay N."/>
            <person name="Ott S."/>
            <person name="Godinez A."/>
            <person name="Tallon L.J."/>
            <person name="Sadzewicz L."/>
            <person name="Fraser C.M."/>
            <person name="Dunning Hotopp J.C."/>
            <person name="Rikihisa Y."/>
        </authorList>
    </citation>
    <scope>NUCLEOTIDE SEQUENCE [LARGE SCALE GENOMIC DNA]</scope>
    <source>
        <strain evidence="11 12">Oregon</strain>
    </source>
</reference>
<sequence>MEWRIDTGFVDYQESLKLMQERVTQIIFGTGDELIWMLQYQSLYTGGSSADTSELLNQSTFPVFHVGRGGRYTYHGPGQRVVYLMLDLKKRDLCDLRRYISLLEEVVIRALSKFGVMGIRKEKYIGVWVETKDGLQKKIAAIGVRISKWVSYHGIAINLYPSLEHYCGIVPCGVKEFGVTSLKEMGIGVSDFGDFDRYFQEAFQSVFVEI</sequence>
<dbReference type="Proteomes" id="UP000023755">
    <property type="component" value="Chromosome"/>
</dbReference>
<dbReference type="GO" id="GO:0033819">
    <property type="term" value="F:lipoyl(octanoyl) transferase activity"/>
    <property type="evidence" value="ECO:0007669"/>
    <property type="project" value="UniProtKB-EC"/>
</dbReference>
<dbReference type="PROSITE" id="PS51733">
    <property type="entry name" value="BPL_LPL_CATALYTIC"/>
    <property type="match status" value="1"/>
</dbReference>
<dbReference type="RefSeq" id="WP_038558786.1">
    <property type="nucleotide sequence ID" value="NZ_CP007481.1"/>
</dbReference>
<evidence type="ECO:0000256" key="3">
    <source>
        <dbReference type="ARBA" id="ARBA00023315"/>
    </source>
</evidence>
<dbReference type="EC" id="2.3.1.181" evidence="5 6"/>